<accession>A0A1G4KL64</accession>
<protein>
    <submittedName>
        <fullName evidence="5">LANO_0H02806g1_1</fullName>
    </submittedName>
</protein>
<dbReference type="GO" id="GO:0000139">
    <property type="term" value="C:Golgi membrane"/>
    <property type="evidence" value="ECO:0007669"/>
    <property type="project" value="TreeGrafter"/>
</dbReference>
<dbReference type="GO" id="GO:0042147">
    <property type="term" value="P:retrograde transport, endosome to Golgi"/>
    <property type="evidence" value="ECO:0007669"/>
    <property type="project" value="TreeGrafter"/>
</dbReference>
<dbReference type="EMBL" id="LT598447">
    <property type="protein sequence ID" value="SCV05225.1"/>
    <property type="molecule type" value="Genomic_DNA"/>
</dbReference>
<sequence>MLIGPLKPPQISQVPYISASENENDTKDEIEETLQTVHLPYSNCLIVLTTKQILVYNYKPMALVSSSVRSAHSIEQFGLNRKLYADSANKELFQDLVSEPDLKYVGSHRGKVTFYVVSEKNFIFVFQILLNSNPVSIFKENGIPIIDINRVDHEFGQDLMNDAEDDDTLTVFDKKDSHKVIQNGYVVEKQQGFLHFLTRSRDTIDEIPIKKVELRLKIILKFEHNVADLAGISEINMDDEADRREYLMILFPHGLQILELQNFKLKNNVLIDIPDGFKFLYSKKGAYVVSQSSRTIVLNQFNVAKKTVIPKKLEYEAVGKLLDVHLNENVLSMAYESEVVLYDLDKDQATKQICTSASLTCYGQLTDEAKILMTRKGIKLVTNWGNCIVSTLDDDEVYDSDGDYSNFSSFASVGGSLVTTSTDGKLAKWDLWSEVVTPFTDARNARPFILQNENNDLMIFAPTSESSGNVPFQVIKLPTQTINNYVPLVRANGPVTMIAAYVSNKNILLIHNLVANTWHSFADLTFIDMCWIGTEYLFCHSLDDDKSEQLRCYHFPFQGNCSSEISEQLIWEHAVSSKAELRSVHVNTLSKYKLLKLKSKSANNEDLESMFKTAEVLIQNSHGELRTIDIISKIDDDESIKIKVFHQHPAEKIFEDPDVTYSWIVSHNAGYLVQLRDTIFKWQRIDERSWQGTVVLDKVERILDIIETGVYMVRENEVVIYSMEDLWNQTSPMANVEIVDNDYPVAISPDAAIIHSIQFVFSRDFSKVVPRQAIYLDQAIDHYLNAGISCQEIDARYRSLHHYKFSLEKILSGKVLTNEPLSDIINLIDYYDQGPKHSGRLEIISNCLRKIEVEHWDYLFTKLDLTPRNLLLQCIEQDEARVLGVLLMVFLNYDGSKQNGFLNNSSNQNENIKKSKKKSKNRKQDPLLESGSISTVLNDEDLMLQVLRLLVDTAASSSEPEQAREFWDMSFQLVRFIHALDNENKTSLIQRAVQILG</sequence>
<dbReference type="InterPro" id="IPR040096">
    <property type="entry name" value="Ric1"/>
</dbReference>
<keyword evidence="6" id="KW-1185">Reference proteome</keyword>
<evidence type="ECO:0000313" key="6">
    <source>
        <dbReference type="Proteomes" id="UP000189911"/>
    </source>
</evidence>
<feature type="domain" description="RIC1 C-terminal alpha solenoid region" evidence="4">
    <location>
        <begin position="791"/>
        <end position="986"/>
    </location>
</feature>
<evidence type="ECO:0000256" key="3">
    <source>
        <dbReference type="SAM" id="MobiDB-lite"/>
    </source>
</evidence>
<dbReference type="InterPro" id="IPR009771">
    <property type="entry name" value="RIC1_C"/>
</dbReference>
<dbReference type="AlphaFoldDB" id="A0A1G4KL64"/>
<dbReference type="GO" id="GO:0034066">
    <property type="term" value="C:Ric1-Rgp1 guanyl-nucleotide exchange factor complex"/>
    <property type="evidence" value="ECO:0007669"/>
    <property type="project" value="InterPro"/>
</dbReference>
<feature type="region of interest" description="Disordered" evidence="3">
    <location>
        <begin position="901"/>
        <end position="926"/>
    </location>
</feature>
<dbReference type="GO" id="GO:0005829">
    <property type="term" value="C:cytosol"/>
    <property type="evidence" value="ECO:0007669"/>
    <property type="project" value="TreeGrafter"/>
</dbReference>
<dbReference type="PANTHER" id="PTHR22746:SF10">
    <property type="entry name" value="GUANINE NUCLEOTIDE EXCHANGE FACTOR SUBUNIT RIC1"/>
    <property type="match status" value="1"/>
</dbReference>
<dbReference type="Pfam" id="PF07064">
    <property type="entry name" value="RIC1"/>
    <property type="match status" value="1"/>
</dbReference>
<evidence type="ECO:0000259" key="4">
    <source>
        <dbReference type="Pfam" id="PF07064"/>
    </source>
</evidence>
<dbReference type="OrthoDB" id="67540at2759"/>
<evidence type="ECO:0000256" key="2">
    <source>
        <dbReference type="ARBA" id="ARBA00023136"/>
    </source>
</evidence>
<dbReference type="PANTHER" id="PTHR22746">
    <property type="entry name" value="RAB6A-GEF COMPLEX PARTNER PROTEIN 1"/>
    <property type="match status" value="1"/>
</dbReference>
<gene>
    <name evidence="5" type="ORF">LANO_0H02806G</name>
</gene>
<dbReference type="GO" id="GO:0006886">
    <property type="term" value="P:intracellular protein transport"/>
    <property type="evidence" value="ECO:0007669"/>
    <property type="project" value="InterPro"/>
</dbReference>
<reference evidence="6" key="1">
    <citation type="submission" date="2016-03" db="EMBL/GenBank/DDBJ databases">
        <authorList>
            <person name="Devillers Hugo."/>
        </authorList>
    </citation>
    <scope>NUCLEOTIDE SEQUENCE [LARGE SCALE GENOMIC DNA]</scope>
</reference>
<organism evidence="5 6">
    <name type="scientific">Lachancea nothofagi CBS 11611</name>
    <dbReference type="NCBI Taxonomy" id="1266666"/>
    <lineage>
        <taxon>Eukaryota</taxon>
        <taxon>Fungi</taxon>
        <taxon>Dikarya</taxon>
        <taxon>Ascomycota</taxon>
        <taxon>Saccharomycotina</taxon>
        <taxon>Saccharomycetes</taxon>
        <taxon>Saccharomycetales</taxon>
        <taxon>Saccharomycetaceae</taxon>
        <taxon>Lachancea</taxon>
    </lineage>
</organism>
<evidence type="ECO:0000256" key="1">
    <source>
        <dbReference type="ARBA" id="ARBA00004370"/>
    </source>
</evidence>
<name>A0A1G4KL64_9SACH</name>
<comment type="subcellular location">
    <subcellularLocation>
        <location evidence="1">Membrane</location>
    </subcellularLocation>
</comment>
<proteinExistence type="predicted"/>
<evidence type="ECO:0000313" key="5">
    <source>
        <dbReference type="EMBL" id="SCV05225.1"/>
    </source>
</evidence>
<keyword evidence="2" id="KW-0472">Membrane</keyword>
<dbReference type="Proteomes" id="UP000189911">
    <property type="component" value="Chromosome H"/>
</dbReference>